<sequence>MKRASSESASSADPAKKLSIFNNTDSLTADSIPPNHYHLGVDNYAVVSDFGDVINVHIRKFRTDENGKIFPTKNAVSFSPFVWETLSNDMHRLPLPSNLE</sequence>
<dbReference type="OrthoDB" id="2505440at2759"/>
<dbReference type="SUPFAM" id="SSF54447">
    <property type="entry name" value="ssDNA-binding transcriptional regulator domain"/>
    <property type="match status" value="1"/>
</dbReference>
<reference evidence="1 2" key="1">
    <citation type="journal article" date="2019" name="Sci. Rep.">
        <title>Orb-weaving spider Araneus ventricosus genome elucidates the spidroin gene catalogue.</title>
        <authorList>
            <person name="Kono N."/>
            <person name="Nakamura H."/>
            <person name="Ohtoshi R."/>
            <person name="Moran D.A.P."/>
            <person name="Shinohara A."/>
            <person name="Yoshida Y."/>
            <person name="Fujiwara M."/>
            <person name="Mori M."/>
            <person name="Tomita M."/>
            <person name="Arakawa K."/>
        </authorList>
    </citation>
    <scope>NUCLEOTIDE SEQUENCE [LARGE SCALE GENOMIC DNA]</scope>
</reference>
<evidence type="ECO:0000313" key="1">
    <source>
        <dbReference type="EMBL" id="GBL86961.1"/>
    </source>
</evidence>
<accession>A0A4Y2B3M6</accession>
<dbReference type="InterPro" id="IPR009044">
    <property type="entry name" value="ssDNA-bd_transcriptional_reg"/>
</dbReference>
<protein>
    <submittedName>
        <fullName evidence="1">Uncharacterized protein</fullName>
    </submittedName>
</protein>
<keyword evidence="2" id="KW-1185">Reference proteome</keyword>
<dbReference type="GO" id="GO:0003677">
    <property type="term" value="F:DNA binding"/>
    <property type="evidence" value="ECO:0007669"/>
    <property type="project" value="InterPro"/>
</dbReference>
<evidence type="ECO:0000313" key="2">
    <source>
        <dbReference type="Proteomes" id="UP000499080"/>
    </source>
</evidence>
<gene>
    <name evidence="1" type="ORF">AVEN_27960_1</name>
</gene>
<dbReference type="Proteomes" id="UP000499080">
    <property type="component" value="Unassembled WGS sequence"/>
</dbReference>
<proteinExistence type="predicted"/>
<dbReference type="EMBL" id="BGPR01082402">
    <property type="protein sequence ID" value="GBL86961.1"/>
    <property type="molecule type" value="Genomic_DNA"/>
</dbReference>
<comment type="caution">
    <text evidence="1">The sequence shown here is derived from an EMBL/GenBank/DDBJ whole genome shotgun (WGS) entry which is preliminary data.</text>
</comment>
<organism evidence="1 2">
    <name type="scientific">Araneus ventricosus</name>
    <name type="common">Orbweaver spider</name>
    <name type="synonym">Epeira ventricosa</name>
    <dbReference type="NCBI Taxonomy" id="182803"/>
    <lineage>
        <taxon>Eukaryota</taxon>
        <taxon>Metazoa</taxon>
        <taxon>Ecdysozoa</taxon>
        <taxon>Arthropoda</taxon>
        <taxon>Chelicerata</taxon>
        <taxon>Arachnida</taxon>
        <taxon>Araneae</taxon>
        <taxon>Araneomorphae</taxon>
        <taxon>Entelegynae</taxon>
        <taxon>Araneoidea</taxon>
        <taxon>Araneidae</taxon>
        <taxon>Araneus</taxon>
    </lineage>
</organism>
<dbReference type="AlphaFoldDB" id="A0A4Y2B3M6"/>
<name>A0A4Y2B3M6_ARAVE</name>
<dbReference type="GO" id="GO:0006355">
    <property type="term" value="P:regulation of DNA-templated transcription"/>
    <property type="evidence" value="ECO:0007669"/>
    <property type="project" value="InterPro"/>
</dbReference>
<dbReference type="Gene3D" id="2.30.31.10">
    <property type="entry name" value="Transcriptional Coactivator Pc4, Chain A"/>
    <property type="match status" value="1"/>
</dbReference>